<dbReference type="EMBL" id="JACGWW010000002">
    <property type="protein sequence ID" value="MBA8813590.1"/>
    <property type="molecule type" value="Genomic_DNA"/>
</dbReference>
<dbReference type="PANTHER" id="PTHR10953">
    <property type="entry name" value="UBIQUITIN-ACTIVATING ENZYME E1"/>
    <property type="match status" value="1"/>
</dbReference>
<keyword evidence="3" id="KW-0808">Transferase</keyword>
<dbReference type="GO" id="GO:0005829">
    <property type="term" value="C:cytosol"/>
    <property type="evidence" value="ECO:0007669"/>
    <property type="project" value="TreeGrafter"/>
</dbReference>
<dbReference type="Pfam" id="PF00581">
    <property type="entry name" value="Rhodanese"/>
    <property type="match status" value="1"/>
</dbReference>
<dbReference type="SMART" id="SM00450">
    <property type="entry name" value="RHOD"/>
    <property type="match status" value="1"/>
</dbReference>
<proteinExistence type="predicted"/>
<reference evidence="3 4" key="1">
    <citation type="submission" date="2020-07" db="EMBL/GenBank/DDBJ databases">
        <title>Sequencing the genomes of 1000 actinobacteria strains.</title>
        <authorList>
            <person name="Klenk H.-P."/>
        </authorList>
    </citation>
    <scope>NUCLEOTIDE SEQUENCE [LARGE SCALE GENOMIC DNA]</scope>
    <source>
        <strain evidence="3 4">DSM 10309</strain>
    </source>
</reference>
<dbReference type="InterPro" id="IPR045886">
    <property type="entry name" value="ThiF/MoeB/HesA"/>
</dbReference>
<dbReference type="CDD" id="cd00757">
    <property type="entry name" value="ThiF_MoeB_HesA_family"/>
    <property type="match status" value="1"/>
</dbReference>
<dbReference type="CDD" id="cd00158">
    <property type="entry name" value="RHOD"/>
    <property type="match status" value="1"/>
</dbReference>
<dbReference type="InterPro" id="IPR000594">
    <property type="entry name" value="ThiF_NAD_FAD-bd"/>
</dbReference>
<dbReference type="OrthoDB" id="9804286at2"/>
<dbReference type="PROSITE" id="PS50206">
    <property type="entry name" value="RHODANESE_3"/>
    <property type="match status" value="1"/>
</dbReference>
<comment type="caution">
    <text evidence="3">The sequence shown here is derived from an EMBL/GenBank/DDBJ whole genome shotgun (WGS) entry which is preliminary data.</text>
</comment>
<dbReference type="AlphaFoldDB" id="A0A7W3JIR5"/>
<evidence type="ECO:0000256" key="1">
    <source>
        <dbReference type="SAM" id="MobiDB-lite"/>
    </source>
</evidence>
<dbReference type="InterPro" id="IPR035985">
    <property type="entry name" value="Ubiquitin-activating_enz"/>
</dbReference>
<dbReference type="GO" id="GO:0008641">
    <property type="term" value="F:ubiquitin-like modifier activating enzyme activity"/>
    <property type="evidence" value="ECO:0007669"/>
    <property type="project" value="InterPro"/>
</dbReference>
<protein>
    <submittedName>
        <fullName evidence="3">Adenylyltransferase/sulfurtransferase</fullName>
    </submittedName>
</protein>
<evidence type="ECO:0000313" key="3">
    <source>
        <dbReference type="EMBL" id="MBA8813590.1"/>
    </source>
</evidence>
<sequence length="414" mass="43086">MSSLPPLVSSVSASSAPDRSPGAADGSAHESSPRYSRSVRLPGFGLDAQSRLLAARVLVVGAGGLGAPVINYLASSGVGTLGIVDDDVVDLSNLQRQVLFRPDQIGVPKARAAADWVRSAAPEVAVVVHPLRLSAENAALLDDYDLVIDGSDSFDTCYTVADEAAARGLPVVWGSVNRYDGQFSVFWDDAPDGRAVDYRDLHPAPPASGWDESCADVGVLGPLCGTVGTAMASEAIKLITGVGEPLLGRVVTVDALSATWRESRLARAPHRAEARATANAARRASSATGSDAVAVAVGNSGDRASRARSVGPDIGSPELSTLLAARAAGDADFTLLDVREVDEHDFAHIDGDLPAPGFGTRTRQRPELDPERRVVVYCARGPRARAAADLLAADGYDVSVLHGGMLGWQLATRV</sequence>
<dbReference type="RefSeq" id="WP_146856508.1">
    <property type="nucleotide sequence ID" value="NZ_BAAAHR010000008.1"/>
</dbReference>
<name>A0A7W3JIR5_9MICO</name>
<dbReference type="Gene3D" id="3.40.50.720">
    <property type="entry name" value="NAD(P)-binding Rossmann-like Domain"/>
    <property type="match status" value="1"/>
</dbReference>
<accession>A0A7W3JIR5</accession>
<dbReference type="Gene3D" id="3.40.250.10">
    <property type="entry name" value="Rhodanese-like domain"/>
    <property type="match status" value="1"/>
</dbReference>
<organism evidence="3 4">
    <name type="scientific">Frigoribacterium faeni</name>
    <dbReference type="NCBI Taxonomy" id="145483"/>
    <lineage>
        <taxon>Bacteria</taxon>
        <taxon>Bacillati</taxon>
        <taxon>Actinomycetota</taxon>
        <taxon>Actinomycetes</taxon>
        <taxon>Micrococcales</taxon>
        <taxon>Microbacteriaceae</taxon>
        <taxon>Frigoribacterium</taxon>
    </lineage>
</organism>
<dbReference type="Pfam" id="PF00899">
    <property type="entry name" value="ThiF"/>
    <property type="match status" value="1"/>
</dbReference>
<dbReference type="PANTHER" id="PTHR10953:SF102">
    <property type="entry name" value="ADENYLYLTRANSFERASE AND SULFURTRANSFERASE MOCS3"/>
    <property type="match status" value="1"/>
</dbReference>
<dbReference type="GO" id="GO:0004792">
    <property type="term" value="F:thiosulfate-cyanide sulfurtransferase activity"/>
    <property type="evidence" value="ECO:0007669"/>
    <property type="project" value="TreeGrafter"/>
</dbReference>
<feature type="region of interest" description="Disordered" evidence="1">
    <location>
        <begin position="1"/>
        <end position="36"/>
    </location>
</feature>
<feature type="compositionally biased region" description="Low complexity" evidence="1">
    <location>
        <begin position="1"/>
        <end position="16"/>
    </location>
</feature>
<dbReference type="Proteomes" id="UP000522688">
    <property type="component" value="Unassembled WGS sequence"/>
</dbReference>
<dbReference type="InterPro" id="IPR001763">
    <property type="entry name" value="Rhodanese-like_dom"/>
</dbReference>
<dbReference type="GO" id="GO:0008146">
    <property type="term" value="F:sulfotransferase activity"/>
    <property type="evidence" value="ECO:0007669"/>
    <property type="project" value="TreeGrafter"/>
</dbReference>
<dbReference type="SUPFAM" id="SSF52821">
    <property type="entry name" value="Rhodanese/Cell cycle control phosphatase"/>
    <property type="match status" value="1"/>
</dbReference>
<dbReference type="GO" id="GO:0016779">
    <property type="term" value="F:nucleotidyltransferase activity"/>
    <property type="evidence" value="ECO:0007669"/>
    <property type="project" value="UniProtKB-KW"/>
</dbReference>
<evidence type="ECO:0000259" key="2">
    <source>
        <dbReference type="PROSITE" id="PS50206"/>
    </source>
</evidence>
<keyword evidence="3" id="KW-0548">Nucleotidyltransferase</keyword>
<gene>
    <name evidence="3" type="ORF">FB463_001839</name>
</gene>
<feature type="domain" description="Rhodanese" evidence="2">
    <location>
        <begin position="329"/>
        <end position="413"/>
    </location>
</feature>
<dbReference type="SUPFAM" id="SSF69572">
    <property type="entry name" value="Activating enzymes of the ubiquitin-like proteins"/>
    <property type="match status" value="1"/>
</dbReference>
<dbReference type="InterPro" id="IPR036873">
    <property type="entry name" value="Rhodanese-like_dom_sf"/>
</dbReference>
<evidence type="ECO:0000313" key="4">
    <source>
        <dbReference type="Proteomes" id="UP000522688"/>
    </source>
</evidence>